<feature type="region of interest" description="Disordered" evidence="1">
    <location>
        <begin position="18"/>
        <end position="79"/>
    </location>
</feature>
<dbReference type="AlphaFoldDB" id="A0AAU2GUQ3"/>
<evidence type="ECO:0000256" key="1">
    <source>
        <dbReference type="SAM" id="MobiDB-lite"/>
    </source>
</evidence>
<name>A0AAU2GUQ3_9ACTN</name>
<gene>
    <name evidence="3" type="ORF">OHV25_02955</name>
</gene>
<organism evidence="3">
    <name type="scientific">Streptomyces sp. NBC_00060</name>
    <dbReference type="NCBI Taxonomy" id="2975636"/>
    <lineage>
        <taxon>Bacteria</taxon>
        <taxon>Bacillati</taxon>
        <taxon>Actinomycetota</taxon>
        <taxon>Actinomycetes</taxon>
        <taxon>Kitasatosporales</taxon>
        <taxon>Streptomycetaceae</taxon>
        <taxon>Streptomyces</taxon>
    </lineage>
</organism>
<evidence type="ECO:0000256" key="2">
    <source>
        <dbReference type="SAM" id="SignalP"/>
    </source>
</evidence>
<keyword evidence="2" id="KW-0732">Signal</keyword>
<proteinExistence type="predicted"/>
<accession>A0AAU2GUQ3</accession>
<feature type="signal peptide" evidence="2">
    <location>
        <begin position="1"/>
        <end position="19"/>
    </location>
</feature>
<reference evidence="3" key="1">
    <citation type="submission" date="2022-10" db="EMBL/GenBank/DDBJ databases">
        <title>The complete genomes of actinobacterial strains from the NBC collection.</title>
        <authorList>
            <person name="Joergensen T.S."/>
            <person name="Alvarez Arevalo M."/>
            <person name="Sterndorff E.B."/>
            <person name="Faurdal D."/>
            <person name="Vuksanovic O."/>
            <person name="Mourched A.-S."/>
            <person name="Charusanti P."/>
            <person name="Shaw S."/>
            <person name="Blin K."/>
            <person name="Weber T."/>
        </authorList>
    </citation>
    <scope>NUCLEOTIDE SEQUENCE</scope>
    <source>
        <strain evidence="3">NBC_00060</strain>
    </source>
</reference>
<feature type="compositionally biased region" description="Low complexity" evidence="1">
    <location>
        <begin position="18"/>
        <end position="29"/>
    </location>
</feature>
<evidence type="ECO:0000313" key="3">
    <source>
        <dbReference type="EMBL" id="WTU38596.1"/>
    </source>
</evidence>
<dbReference type="EMBL" id="CP108253">
    <property type="protein sequence ID" value="WTU38596.1"/>
    <property type="molecule type" value="Genomic_DNA"/>
</dbReference>
<sequence>MHAAVALSSVVLGAAAAQAAGTHGAAGQSRTVAPGARHHTTDGSHTYPVEDHQYDEGNFYSKYGHTASEADNEHYRRYS</sequence>
<protein>
    <submittedName>
        <fullName evidence="3">Uncharacterized protein</fullName>
    </submittedName>
</protein>
<feature type="chain" id="PRO_5043950906" evidence="2">
    <location>
        <begin position="20"/>
        <end position="79"/>
    </location>
</feature>